<comment type="similarity">
    <text evidence="2">Belongs to the RRP12 family.</text>
</comment>
<organism evidence="7 8">
    <name type="scientific">Microctonus hyperodae</name>
    <name type="common">Parasitoid wasp</name>
    <dbReference type="NCBI Taxonomy" id="165561"/>
    <lineage>
        <taxon>Eukaryota</taxon>
        <taxon>Metazoa</taxon>
        <taxon>Ecdysozoa</taxon>
        <taxon>Arthropoda</taxon>
        <taxon>Hexapoda</taxon>
        <taxon>Insecta</taxon>
        <taxon>Pterygota</taxon>
        <taxon>Neoptera</taxon>
        <taxon>Endopterygota</taxon>
        <taxon>Hymenoptera</taxon>
        <taxon>Apocrita</taxon>
        <taxon>Ichneumonoidea</taxon>
        <taxon>Braconidae</taxon>
        <taxon>Euphorinae</taxon>
        <taxon>Microctonus</taxon>
    </lineage>
</organism>
<dbReference type="Pfam" id="PF25772">
    <property type="entry name" value="HEAT_RRP12_N"/>
    <property type="match status" value="1"/>
</dbReference>
<keyword evidence="8" id="KW-1185">Reference proteome</keyword>
<feature type="compositionally biased region" description="Acidic residues" evidence="4">
    <location>
        <begin position="1172"/>
        <end position="1185"/>
    </location>
</feature>
<feature type="domain" description="RRP12 N-terminal HEAT" evidence="6">
    <location>
        <begin position="104"/>
        <end position="350"/>
    </location>
</feature>
<accession>A0AA39L341</accession>
<evidence type="ECO:0000259" key="6">
    <source>
        <dbReference type="Pfam" id="PF25772"/>
    </source>
</evidence>
<comment type="subcellular location">
    <subcellularLocation>
        <location evidence="1">Nucleus</location>
    </subcellularLocation>
</comment>
<feature type="compositionally biased region" description="Polar residues" evidence="4">
    <location>
        <begin position="1115"/>
        <end position="1124"/>
    </location>
</feature>
<gene>
    <name evidence="7" type="ORF">PV327_001143</name>
</gene>
<feature type="compositionally biased region" description="Basic and acidic residues" evidence="4">
    <location>
        <begin position="1032"/>
        <end position="1046"/>
    </location>
</feature>
<feature type="region of interest" description="Disordered" evidence="4">
    <location>
        <begin position="1115"/>
        <end position="1232"/>
    </location>
</feature>
<evidence type="ECO:0008006" key="9">
    <source>
        <dbReference type="Google" id="ProtNLM"/>
    </source>
</evidence>
<dbReference type="PANTHER" id="PTHR48287:SF1">
    <property type="entry name" value="ARM REPEAT SUPERFAMILY PROTEIN"/>
    <property type="match status" value="1"/>
</dbReference>
<dbReference type="GO" id="GO:0005634">
    <property type="term" value="C:nucleus"/>
    <property type="evidence" value="ECO:0007669"/>
    <property type="project" value="UniProtKB-SubCell"/>
</dbReference>
<dbReference type="Gene3D" id="1.25.10.10">
    <property type="entry name" value="Leucine-rich Repeat Variant"/>
    <property type="match status" value="2"/>
</dbReference>
<dbReference type="EMBL" id="JAQQBR010000001">
    <property type="protein sequence ID" value="KAK0183071.1"/>
    <property type="molecule type" value="Genomic_DNA"/>
</dbReference>
<dbReference type="SUPFAM" id="SSF48371">
    <property type="entry name" value="ARM repeat"/>
    <property type="match status" value="2"/>
</dbReference>
<sequence length="1326" mass="148823">MGKLGPRLGSRKKAKRWAKGQSASCNPETQKYRDQALLRFSKSNTGSTGLTTESLQKHNAIQGLKPSNKIEIDDDESSAGTFKTYDTFASDYSNCSNISFSRFLNHFQTSSVIHKEMLAILAAITDVIKQHGGTESSTEYYAALMTNLEQVDNEESMAAHLSLLGMGLKTVPKNVLKIQFSQASHKLFQILTKYAASDNFLILRHCIGCLSHLLRVQEAAIWSNHSTIQVLDGILAFTIYAKPKVRKAAQHAICAILKGSDIMKLENNPPAYHPAAPHIAKHCLGQFENAGQPGTITTTLHVLTLLKDIVHQLPKSHVKSICEGLLRIMTLNNPLITSCCLQTFHSLFVSRPLETVLPSQLNAQIINALYDYQPAPGDTQPTLAWLAVMQEAHSNLVMNSESLCASNISRIIEKTIELWISDKSEIVAGASHTIKSLLQICLVPLCDNEASMTKYKTIVTKVIQLIRMGLKYQYNGAWHHVLHLIAVLFQIAGATCQKDLSPILIDLADLRDSHKFTYNSEVEYAVGAAVKSMGPELVLEKIPLQTSADAIDLRRSWLLPVLKDCVNNASLSYFINSILPLAIMCEKKCNELKEKNDGIGAHSYELLTSQIWALLPSFCNNPRDIKDSFKSIARILGTAISERKDLRLSVMASLRKLITKSIENDYKDDVNELARFAKNYLPLLFNLYTIKPNGSDEEGQRLAAFDTIKIYLSITPTELCGELFDKALDKLQEPNTEEFIKQAVYDLIRILTQYTDETRLKGLYEKCLPIFMSKKHSKEQKKAYRFLEEICASERQVCKEFIQKNYQAIQKVLIQASPTLCTISKGARLRCIDHLFKNHPIEINEFFKTIVPEIVISTKELNEKCRATAYQLINNIADKLLVDSTSFNEYIQMLIAGLGGTPVYISATLLALANLTYTYNGSVGVQAIQEILEHTCNLLTTPTREIALSALSYIKVYLSSFPIIIIGPNLSMIVQSMSKMTDDCKRHFRQKVRDILVKLVRKFGIDMITDLVPTSDEVMHKRLKNIRKIETRKQKIKEQKNSKGNDENDDEEEFNVKRRPKTIEEILADSDEEFDDVEDNDDEKSKKKGARKAWIQENAENIVDFIDPSAIKSITATKPGQSNPVIHKKKSQSKGFKMTEDGKLIIRDDDDDEDEATDNKKKKNKLPFLGSDTEDDEDDEDNDETTDNKKKKKLSFLDKNTRDDYEDDGDDKSVKSLKVGKRKRKLSDSTVASTVANSTYQAGGTGIHRPIKQVKVVKTPGAEYKSKKAKGDIKKKGKPDPYAYMPLTRAALNKRKKMKAAGRFKNIISGAKKGAKIGSKGKRRKQ</sequence>
<dbReference type="Proteomes" id="UP001168972">
    <property type="component" value="Unassembled WGS sequence"/>
</dbReference>
<dbReference type="InterPro" id="IPR012978">
    <property type="entry name" value="HEAT_RRP12"/>
</dbReference>
<name>A0AA39L341_MICHY</name>
<evidence type="ECO:0000259" key="5">
    <source>
        <dbReference type="Pfam" id="PF08161"/>
    </source>
</evidence>
<comment type="caution">
    <text evidence="7">The sequence shown here is derived from an EMBL/GenBank/DDBJ whole genome shotgun (WGS) entry which is preliminary data.</text>
</comment>
<evidence type="ECO:0000256" key="4">
    <source>
        <dbReference type="SAM" id="MobiDB-lite"/>
    </source>
</evidence>
<reference evidence="7" key="2">
    <citation type="submission" date="2023-03" db="EMBL/GenBank/DDBJ databases">
        <authorList>
            <person name="Inwood S.N."/>
            <person name="Skelly J.G."/>
            <person name="Guhlin J."/>
            <person name="Harrop T.W.R."/>
            <person name="Goldson S.G."/>
            <person name="Dearden P.K."/>
        </authorList>
    </citation>
    <scope>NUCLEOTIDE SEQUENCE</scope>
    <source>
        <strain evidence="7">Lincoln</strain>
        <tissue evidence="7">Whole body</tissue>
    </source>
</reference>
<feature type="compositionally biased region" description="Basic and acidic residues" evidence="4">
    <location>
        <begin position="1137"/>
        <end position="1147"/>
    </location>
</feature>
<dbReference type="InterPro" id="IPR052087">
    <property type="entry name" value="RRP12"/>
</dbReference>
<protein>
    <recommendedName>
        <fullName evidence="9">RRP12-like protein</fullName>
    </recommendedName>
</protein>
<feature type="region of interest" description="Disordered" evidence="4">
    <location>
        <begin position="1"/>
        <end position="29"/>
    </location>
</feature>
<evidence type="ECO:0000313" key="7">
    <source>
        <dbReference type="EMBL" id="KAK0183071.1"/>
    </source>
</evidence>
<dbReference type="PANTHER" id="PTHR48287">
    <property type="entry name" value="ARM REPEAT SUPERFAMILY PROTEIN"/>
    <property type="match status" value="1"/>
</dbReference>
<evidence type="ECO:0000313" key="8">
    <source>
        <dbReference type="Proteomes" id="UP001168972"/>
    </source>
</evidence>
<feature type="region of interest" description="Disordered" evidence="4">
    <location>
        <begin position="1032"/>
        <end position="1092"/>
    </location>
</feature>
<feature type="compositionally biased region" description="Acidic residues" evidence="4">
    <location>
        <begin position="1066"/>
        <end position="1082"/>
    </location>
</feature>
<feature type="domain" description="RRP12 HEAT" evidence="5">
    <location>
        <begin position="421"/>
        <end position="689"/>
    </location>
</feature>
<feature type="compositionally biased region" description="Basic residues" evidence="4">
    <location>
        <begin position="9"/>
        <end position="18"/>
    </location>
</feature>
<evidence type="ECO:0000256" key="1">
    <source>
        <dbReference type="ARBA" id="ARBA00004123"/>
    </source>
</evidence>
<proteinExistence type="inferred from homology"/>
<dbReference type="InterPro" id="IPR057860">
    <property type="entry name" value="HEAT_RRP12_N"/>
</dbReference>
<dbReference type="Pfam" id="PF08161">
    <property type="entry name" value="RRP12_HEAT"/>
    <property type="match status" value="1"/>
</dbReference>
<evidence type="ECO:0000256" key="3">
    <source>
        <dbReference type="ARBA" id="ARBA00023242"/>
    </source>
</evidence>
<evidence type="ECO:0000256" key="2">
    <source>
        <dbReference type="ARBA" id="ARBA00007690"/>
    </source>
</evidence>
<reference evidence="7" key="1">
    <citation type="journal article" date="2023" name="bioRxiv">
        <title>Scaffold-level genome assemblies of two parasitoid biocontrol wasps reveal the parthenogenesis mechanism and an associated novel virus.</title>
        <authorList>
            <person name="Inwood S."/>
            <person name="Skelly J."/>
            <person name="Guhlin J."/>
            <person name="Harrop T."/>
            <person name="Goldson S."/>
            <person name="Dearden P."/>
        </authorList>
    </citation>
    <scope>NUCLEOTIDE SEQUENCE</scope>
    <source>
        <strain evidence="7">Lincoln</strain>
        <tissue evidence="7">Whole body</tissue>
    </source>
</reference>
<dbReference type="InterPro" id="IPR011989">
    <property type="entry name" value="ARM-like"/>
</dbReference>
<keyword evidence="3" id="KW-0539">Nucleus</keyword>
<dbReference type="InterPro" id="IPR016024">
    <property type="entry name" value="ARM-type_fold"/>
</dbReference>